<sequence>MNDSSLMHNLHSLRKVSSLKGKIEIQIVRKILIPIIVASIPGSDKVLNRTSTNITQLFRPYQAIIRSMILKYQTLPIESYIHELAAHTHTIVLCKNHQSHIAERVFSKSLLADLTSDLASEVIDLDQQYNLLVQVCHACRRSEPFPLSNKN</sequence>
<dbReference type="EMBL" id="KV921312">
    <property type="protein sequence ID" value="ORE19353.1"/>
    <property type="molecule type" value="Genomic_DNA"/>
</dbReference>
<dbReference type="AlphaFoldDB" id="A0A1X0S4X0"/>
<reference evidence="1 2" key="1">
    <citation type="journal article" date="2016" name="Proc. Natl. Acad. Sci. U.S.A.">
        <title>Lipid metabolic changes in an early divergent fungus govern the establishment of a mutualistic symbiosis with endobacteria.</title>
        <authorList>
            <person name="Lastovetsky O.A."/>
            <person name="Gaspar M.L."/>
            <person name="Mondo S.J."/>
            <person name="LaButti K.M."/>
            <person name="Sandor L."/>
            <person name="Grigoriev I.V."/>
            <person name="Henry S.A."/>
            <person name="Pawlowska T.E."/>
        </authorList>
    </citation>
    <scope>NUCLEOTIDE SEQUENCE [LARGE SCALE GENOMIC DNA]</scope>
    <source>
        <strain evidence="1 2">ATCC 11559</strain>
    </source>
</reference>
<dbReference type="Proteomes" id="UP000242381">
    <property type="component" value="Unassembled WGS sequence"/>
</dbReference>
<organism evidence="1 2">
    <name type="scientific">Rhizopus microsporus</name>
    <dbReference type="NCBI Taxonomy" id="58291"/>
    <lineage>
        <taxon>Eukaryota</taxon>
        <taxon>Fungi</taxon>
        <taxon>Fungi incertae sedis</taxon>
        <taxon>Mucoromycota</taxon>
        <taxon>Mucoromycotina</taxon>
        <taxon>Mucoromycetes</taxon>
        <taxon>Mucorales</taxon>
        <taxon>Mucorineae</taxon>
        <taxon>Rhizopodaceae</taxon>
        <taxon>Rhizopus</taxon>
    </lineage>
</organism>
<evidence type="ECO:0000313" key="2">
    <source>
        <dbReference type="Proteomes" id="UP000242381"/>
    </source>
</evidence>
<accession>A0A1X0S4X0</accession>
<protein>
    <submittedName>
        <fullName evidence="1">Uncharacterized protein</fullName>
    </submittedName>
</protein>
<gene>
    <name evidence="1" type="ORF">BCV71DRAFT_283583</name>
</gene>
<name>A0A1X0S4X0_RHIZD</name>
<evidence type="ECO:0000313" key="1">
    <source>
        <dbReference type="EMBL" id="ORE19353.1"/>
    </source>
</evidence>
<proteinExistence type="predicted"/>